<proteinExistence type="predicted"/>
<gene>
    <name evidence="1" type="ORF">FHS81_001374</name>
</gene>
<dbReference type="AlphaFoldDB" id="A0A7W5Z3A6"/>
<sequence>MRAMEKPRGTCGMWKGGYTGVSLALLTNW</sequence>
<dbReference type="EMBL" id="JACICC010000003">
    <property type="protein sequence ID" value="MBB3809292.1"/>
    <property type="molecule type" value="Genomic_DNA"/>
</dbReference>
<protein>
    <submittedName>
        <fullName evidence="1">Uncharacterized protein</fullName>
    </submittedName>
</protein>
<evidence type="ECO:0000313" key="2">
    <source>
        <dbReference type="Proteomes" id="UP000537592"/>
    </source>
</evidence>
<comment type="caution">
    <text evidence="1">The sequence shown here is derived from an EMBL/GenBank/DDBJ whole genome shotgun (WGS) entry which is preliminary data.</text>
</comment>
<dbReference type="Proteomes" id="UP000537592">
    <property type="component" value="Unassembled WGS sequence"/>
</dbReference>
<evidence type="ECO:0000313" key="1">
    <source>
        <dbReference type="EMBL" id="MBB3809292.1"/>
    </source>
</evidence>
<accession>A0A7W5Z3A6</accession>
<name>A0A7W5Z3A6_9HYPH</name>
<reference evidence="1 2" key="1">
    <citation type="submission" date="2020-08" db="EMBL/GenBank/DDBJ databases">
        <title>Genomic Encyclopedia of Type Strains, Phase IV (KMG-IV): sequencing the most valuable type-strain genomes for metagenomic binning, comparative biology and taxonomic classification.</title>
        <authorList>
            <person name="Goeker M."/>
        </authorList>
    </citation>
    <scope>NUCLEOTIDE SEQUENCE [LARGE SCALE GENOMIC DNA]</scope>
    <source>
        <strain evidence="1 2">DSM 28760</strain>
    </source>
</reference>
<organism evidence="1 2">
    <name type="scientific">Pseudochelatococcus contaminans</name>
    <dbReference type="NCBI Taxonomy" id="1538103"/>
    <lineage>
        <taxon>Bacteria</taxon>
        <taxon>Pseudomonadati</taxon>
        <taxon>Pseudomonadota</taxon>
        <taxon>Alphaproteobacteria</taxon>
        <taxon>Hyphomicrobiales</taxon>
        <taxon>Chelatococcaceae</taxon>
        <taxon>Pseudochelatococcus</taxon>
    </lineage>
</organism>
<keyword evidence="2" id="KW-1185">Reference proteome</keyword>